<dbReference type="eggNOG" id="ENOG502Z8XR">
    <property type="taxonomic scope" value="Bacteria"/>
</dbReference>
<sequence length="225" mass="25034">MRLLLAFLILSACARGTTDTENLLLGQIMGDTLNTSDVRLLEVGIIGVTTRIYPTRPQITCREKIAPPPSGPTIQTRTAGVVAWTHVLTSPDWTLPDYLMGYPETINLVGAMYFAHEVTHVWQWQNRAVTGYSPFHGLAEHKPGVDPYLFDPTDEIDFLAMGYEQQASLVEEFICCRTLAPAAQRTERLYQALSAVMPVQHPTQTPRPIEVLGVYEEANLFGVCD</sequence>
<dbReference type="OrthoDB" id="8686772at2"/>
<evidence type="ECO:0000313" key="2">
    <source>
        <dbReference type="Proteomes" id="UP000005307"/>
    </source>
</evidence>
<dbReference type="HOGENOM" id="CLU_1214036_0_0_5"/>
<evidence type="ECO:0008006" key="3">
    <source>
        <dbReference type="Google" id="ProtNLM"/>
    </source>
</evidence>
<dbReference type="RefSeq" id="WP_015498910.1">
    <property type="nucleotide sequence ID" value="NC_020911.1"/>
</dbReference>
<accession>M9R523</accession>
<organism evidence="1 2">
    <name type="scientific">Octadecabacter antarcticus 307</name>
    <dbReference type="NCBI Taxonomy" id="391626"/>
    <lineage>
        <taxon>Bacteria</taxon>
        <taxon>Pseudomonadati</taxon>
        <taxon>Pseudomonadota</taxon>
        <taxon>Alphaproteobacteria</taxon>
        <taxon>Rhodobacterales</taxon>
        <taxon>Roseobacteraceae</taxon>
        <taxon>Octadecabacter</taxon>
    </lineage>
</organism>
<keyword evidence="2" id="KW-1185">Reference proteome</keyword>
<dbReference type="Proteomes" id="UP000005307">
    <property type="component" value="Chromosome"/>
</dbReference>
<proteinExistence type="predicted"/>
<dbReference type="AlphaFoldDB" id="M9R523"/>
<evidence type="ECO:0000313" key="1">
    <source>
        <dbReference type="EMBL" id="AGI66868.1"/>
    </source>
</evidence>
<dbReference type="KEGG" id="oat:OAN307_c11660"/>
<dbReference type="STRING" id="391626.OAN307_c11660"/>
<gene>
    <name evidence="1" type="ORF">OAN307_c11660</name>
</gene>
<dbReference type="EMBL" id="CP003740">
    <property type="protein sequence ID" value="AGI66868.1"/>
    <property type="molecule type" value="Genomic_DNA"/>
</dbReference>
<name>M9R523_9RHOB</name>
<protein>
    <recommendedName>
        <fullName evidence="3">DUF4157 domain-containing protein</fullName>
    </recommendedName>
</protein>
<reference evidence="1 2" key="1">
    <citation type="journal article" date="2013" name="PLoS ONE">
        <title>Poles Apart: Arctic and Antarctic Octadecabacter strains Share High Genome Plasticity and a New Type of Xanthorhodopsin.</title>
        <authorList>
            <person name="Vollmers J."/>
            <person name="Voget S."/>
            <person name="Dietrich S."/>
            <person name="Gollnow K."/>
            <person name="Smits M."/>
            <person name="Meyer K."/>
            <person name="Brinkhoff T."/>
            <person name="Simon M."/>
            <person name="Daniel R."/>
        </authorList>
    </citation>
    <scope>NUCLEOTIDE SEQUENCE [LARGE SCALE GENOMIC DNA]</scope>
    <source>
        <strain evidence="1 2">307</strain>
    </source>
</reference>